<feature type="non-terminal residue" evidence="2">
    <location>
        <position position="1"/>
    </location>
</feature>
<gene>
    <name evidence="2" type="ORF">X801_10146</name>
</gene>
<name>A0A1S8WHZ4_OPIVI</name>
<protein>
    <recommendedName>
        <fullName evidence="4">DUF4201 domain-containing protein</fullName>
    </recommendedName>
</protein>
<proteinExistence type="predicted"/>
<dbReference type="Proteomes" id="UP000243686">
    <property type="component" value="Unassembled WGS sequence"/>
</dbReference>
<feature type="region of interest" description="Disordered" evidence="1">
    <location>
        <begin position="276"/>
        <end position="296"/>
    </location>
</feature>
<dbReference type="AlphaFoldDB" id="A0A1S8WHZ4"/>
<dbReference type="EMBL" id="KV906903">
    <property type="protein sequence ID" value="OON14066.1"/>
    <property type="molecule type" value="Genomic_DNA"/>
</dbReference>
<organism evidence="2 3">
    <name type="scientific">Opisthorchis viverrini</name>
    <name type="common">Southeast Asian liver fluke</name>
    <dbReference type="NCBI Taxonomy" id="6198"/>
    <lineage>
        <taxon>Eukaryota</taxon>
        <taxon>Metazoa</taxon>
        <taxon>Spiralia</taxon>
        <taxon>Lophotrochozoa</taxon>
        <taxon>Platyhelminthes</taxon>
        <taxon>Trematoda</taxon>
        <taxon>Digenea</taxon>
        <taxon>Opisthorchiida</taxon>
        <taxon>Opisthorchiata</taxon>
        <taxon>Opisthorchiidae</taxon>
        <taxon>Opisthorchis</taxon>
    </lineage>
</organism>
<accession>A0A1S8WHZ4</accession>
<feature type="compositionally biased region" description="Basic and acidic residues" evidence="1">
    <location>
        <begin position="285"/>
        <end position="296"/>
    </location>
</feature>
<feature type="non-terminal residue" evidence="2">
    <location>
        <position position="296"/>
    </location>
</feature>
<evidence type="ECO:0000313" key="2">
    <source>
        <dbReference type="EMBL" id="OON14066.1"/>
    </source>
</evidence>
<evidence type="ECO:0000313" key="3">
    <source>
        <dbReference type="Proteomes" id="UP000243686"/>
    </source>
</evidence>
<sequence length="296" mass="34918">RSYREEYKRKCHHLKQKHKTVVEKYTASIEALKLTTKEVARNMATFNRTMKMFLPTDNTAAHQTSDHAARFVKFHKIYLRRLDALEQNLRVENSNIQKSCRKMRFYAKQREHFEMPRGTIDFEHINVCCEEARSTLLNKNDELARMKVFVNKVGRELGRYRTELSNEMETSVKLKNDMNHTVGLIRLIQNEVQTYIQHVNDEICNTTHIKVILAKYKVPSTSEYIRNLEEMAALIRDNVAENRKKSLAEFNLQKHRRLWSQIKLGRTSITSRSTICSKPRLSQKSHKEASHSVRLQ</sequence>
<keyword evidence="3" id="KW-1185">Reference proteome</keyword>
<evidence type="ECO:0008006" key="4">
    <source>
        <dbReference type="Google" id="ProtNLM"/>
    </source>
</evidence>
<reference evidence="2 3" key="1">
    <citation type="submission" date="2015-03" db="EMBL/GenBank/DDBJ databases">
        <title>Draft genome of the nematode, Opisthorchis viverrini.</title>
        <authorList>
            <person name="Mitreva M."/>
        </authorList>
    </citation>
    <scope>NUCLEOTIDE SEQUENCE [LARGE SCALE GENOMIC DNA]</scope>
    <source>
        <strain evidence="2">Khon Kaen</strain>
    </source>
</reference>
<evidence type="ECO:0000256" key="1">
    <source>
        <dbReference type="SAM" id="MobiDB-lite"/>
    </source>
</evidence>